<evidence type="ECO:0000256" key="1">
    <source>
        <dbReference type="ARBA" id="ARBA00004141"/>
    </source>
</evidence>
<feature type="compositionally biased region" description="Low complexity" evidence="8">
    <location>
        <begin position="465"/>
        <end position="477"/>
    </location>
</feature>
<evidence type="ECO:0000259" key="10">
    <source>
        <dbReference type="PROSITE" id="PS50850"/>
    </source>
</evidence>
<dbReference type="InterPro" id="IPR005828">
    <property type="entry name" value="MFS_sugar_transport-like"/>
</dbReference>
<dbReference type="OrthoDB" id="4113902at2759"/>
<name>A0A0D2BKS3_9EURO</name>
<keyword evidence="4 9" id="KW-0812">Transmembrane</keyword>
<dbReference type="PRINTS" id="PR00171">
    <property type="entry name" value="SUGRTRNSPORT"/>
</dbReference>
<sequence>MRHWYGRGRPLRTAIAACCLAAFLFFGFDQGVFSGILQNENWLDLFHHPDDTETGILVSCYCLGALGGCGINFFIGDHLGRRRMMWLAMSFVIVGASLQTSAYTKAHLIVGRVITGLGTGIDSSTVPMYQSELCRKEKRGRLVSWEVLFIGIGISFAYWLDFGMSYAGGAIAWRLPISVQLIFAICVIILLFGLPESPRWLFKKGREEEAIQVLCAVFDLPENDPYIMSEVANIKHALAVESGVRSHRALFRNDKLKTRRRIILAYFSLFMNQMVGINLVVYYMPTVLVATVDLTPRVAQIIAGFIQLMFIVGNLGPALALDRMGRRKTMLYGCFGLGICMMMASILLSFGKKNTSSAAVAFFFVYMIIFGGSINVVPWVYGPEILPLQARSRGTAISVAAHWTWNFFVVMITPVLINRLGWKTYLIFMSLAFSFVPIIYFFYPETSNISLEDIDRIFIKDGESFSSDNDISSERSSTVAENDSVRHVGHEQTEKVGEKQVEDV</sequence>
<organism evidence="11 12">
    <name type="scientific">Exophiala spinifera</name>
    <dbReference type="NCBI Taxonomy" id="91928"/>
    <lineage>
        <taxon>Eukaryota</taxon>
        <taxon>Fungi</taxon>
        <taxon>Dikarya</taxon>
        <taxon>Ascomycota</taxon>
        <taxon>Pezizomycotina</taxon>
        <taxon>Eurotiomycetes</taxon>
        <taxon>Chaetothyriomycetidae</taxon>
        <taxon>Chaetothyriales</taxon>
        <taxon>Herpotrichiellaceae</taxon>
        <taxon>Exophiala</taxon>
    </lineage>
</organism>
<keyword evidence="3 7" id="KW-0813">Transport</keyword>
<proteinExistence type="inferred from homology"/>
<evidence type="ECO:0000256" key="3">
    <source>
        <dbReference type="ARBA" id="ARBA00022448"/>
    </source>
</evidence>
<dbReference type="InterPro" id="IPR020846">
    <property type="entry name" value="MFS_dom"/>
</dbReference>
<feature type="transmembrane region" description="Helical" evidence="9">
    <location>
        <begin position="172"/>
        <end position="194"/>
    </location>
</feature>
<dbReference type="InterPro" id="IPR050360">
    <property type="entry name" value="MFS_Sugar_Transporters"/>
</dbReference>
<dbReference type="EMBL" id="KN847493">
    <property type="protein sequence ID" value="KIW19200.1"/>
    <property type="molecule type" value="Genomic_DNA"/>
</dbReference>
<evidence type="ECO:0000256" key="2">
    <source>
        <dbReference type="ARBA" id="ARBA00010992"/>
    </source>
</evidence>
<dbReference type="VEuPathDB" id="FungiDB:PV08_03494"/>
<evidence type="ECO:0000256" key="9">
    <source>
        <dbReference type="SAM" id="Phobius"/>
    </source>
</evidence>
<evidence type="ECO:0000256" key="8">
    <source>
        <dbReference type="SAM" id="MobiDB-lite"/>
    </source>
</evidence>
<dbReference type="HOGENOM" id="CLU_001265_30_3_1"/>
<evidence type="ECO:0000256" key="5">
    <source>
        <dbReference type="ARBA" id="ARBA00022989"/>
    </source>
</evidence>
<feature type="transmembrane region" description="Helical" evidence="9">
    <location>
        <begin position="142"/>
        <end position="160"/>
    </location>
</feature>
<feature type="transmembrane region" description="Helical" evidence="9">
    <location>
        <begin position="423"/>
        <end position="443"/>
    </location>
</feature>
<dbReference type="NCBIfam" id="TIGR00879">
    <property type="entry name" value="SP"/>
    <property type="match status" value="1"/>
</dbReference>
<feature type="compositionally biased region" description="Basic and acidic residues" evidence="8">
    <location>
        <begin position="483"/>
        <end position="504"/>
    </location>
</feature>
<evidence type="ECO:0000256" key="6">
    <source>
        <dbReference type="ARBA" id="ARBA00023136"/>
    </source>
</evidence>
<feature type="region of interest" description="Disordered" evidence="8">
    <location>
        <begin position="465"/>
        <end position="504"/>
    </location>
</feature>
<feature type="domain" description="Major facilitator superfamily (MFS) profile" evidence="10">
    <location>
        <begin position="15"/>
        <end position="447"/>
    </location>
</feature>
<feature type="transmembrane region" description="Helical" evidence="9">
    <location>
        <begin position="54"/>
        <end position="75"/>
    </location>
</feature>
<keyword evidence="5 9" id="KW-1133">Transmembrane helix</keyword>
<keyword evidence="12" id="KW-1185">Reference proteome</keyword>
<dbReference type="FunFam" id="1.20.1250.20:FF:000134">
    <property type="entry name" value="MFS sugar transporter protein"/>
    <property type="match status" value="1"/>
</dbReference>
<dbReference type="Gene3D" id="1.20.1250.20">
    <property type="entry name" value="MFS general substrate transporter like domains"/>
    <property type="match status" value="1"/>
</dbReference>
<dbReference type="RefSeq" id="XP_016239416.1">
    <property type="nucleotide sequence ID" value="XM_016377846.1"/>
</dbReference>
<accession>A0A0D2BKS3</accession>
<dbReference type="PANTHER" id="PTHR48022:SF72">
    <property type="entry name" value="MAJOR FACILITATOR SUPERFAMILY (MFS) PROFILE DOMAIN-CONTAINING PROTEIN-RELATED"/>
    <property type="match status" value="1"/>
</dbReference>
<protein>
    <recommendedName>
        <fullName evidence="10">Major facilitator superfamily (MFS) profile domain-containing protein</fullName>
    </recommendedName>
</protein>
<feature type="transmembrane region" description="Helical" evidence="9">
    <location>
        <begin position="297"/>
        <end position="319"/>
    </location>
</feature>
<dbReference type="InterPro" id="IPR005829">
    <property type="entry name" value="Sugar_transporter_CS"/>
</dbReference>
<dbReference type="Proteomes" id="UP000053328">
    <property type="component" value="Unassembled WGS sequence"/>
</dbReference>
<evidence type="ECO:0000313" key="11">
    <source>
        <dbReference type="EMBL" id="KIW19200.1"/>
    </source>
</evidence>
<dbReference type="PROSITE" id="PS50850">
    <property type="entry name" value="MFS"/>
    <property type="match status" value="1"/>
</dbReference>
<dbReference type="InterPro" id="IPR036259">
    <property type="entry name" value="MFS_trans_sf"/>
</dbReference>
<dbReference type="GO" id="GO:0005351">
    <property type="term" value="F:carbohydrate:proton symporter activity"/>
    <property type="evidence" value="ECO:0007669"/>
    <property type="project" value="TreeGrafter"/>
</dbReference>
<evidence type="ECO:0000256" key="4">
    <source>
        <dbReference type="ARBA" id="ARBA00022692"/>
    </source>
</evidence>
<dbReference type="GO" id="GO:0016020">
    <property type="term" value="C:membrane"/>
    <property type="evidence" value="ECO:0007669"/>
    <property type="project" value="UniProtKB-SubCell"/>
</dbReference>
<dbReference type="SUPFAM" id="SSF103473">
    <property type="entry name" value="MFS general substrate transporter"/>
    <property type="match status" value="1"/>
</dbReference>
<dbReference type="PANTHER" id="PTHR48022">
    <property type="entry name" value="PLASTIDIC GLUCOSE TRANSPORTER 4"/>
    <property type="match status" value="1"/>
</dbReference>
<dbReference type="InterPro" id="IPR003663">
    <property type="entry name" value="Sugar/inositol_transpt"/>
</dbReference>
<keyword evidence="6 9" id="KW-0472">Membrane</keyword>
<dbReference type="Pfam" id="PF00083">
    <property type="entry name" value="Sugar_tr"/>
    <property type="match status" value="1"/>
</dbReference>
<dbReference type="PROSITE" id="PS00217">
    <property type="entry name" value="SUGAR_TRANSPORT_2"/>
    <property type="match status" value="1"/>
</dbReference>
<evidence type="ECO:0000256" key="7">
    <source>
        <dbReference type="RuleBase" id="RU003346"/>
    </source>
</evidence>
<gene>
    <name evidence="11" type="ORF">PV08_03494</name>
</gene>
<feature type="transmembrane region" description="Helical" evidence="9">
    <location>
        <begin position="262"/>
        <end position="285"/>
    </location>
</feature>
<feature type="transmembrane region" description="Helical" evidence="9">
    <location>
        <begin position="357"/>
        <end position="382"/>
    </location>
</feature>
<reference evidence="11 12" key="1">
    <citation type="submission" date="2015-01" db="EMBL/GenBank/DDBJ databases">
        <title>The Genome Sequence of Exophiala spinifera CBS89968.</title>
        <authorList>
            <consortium name="The Broad Institute Genomics Platform"/>
            <person name="Cuomo C."/>
            <person name="de Hoog S."/>
            <person name="Gorbushina A."/>
            <person name="Stielow B."/>
            <person name="Teixiera M."/>
            <person name="Abouelleil A."/>
            <person name="Chapman S.B."/>
            <person name="Priest M."/>
            <person name="Young S.K."/>
            <person name="Wortman J."/>
            <person name="Nusbaum C."/>
            <person name="Birren B."/>
        </authorList>
    </citation>
    <scope>NUCLEOTIDE SEQUENCE [LARGE SCALE GENOMIC DNA]</scope>
    <source>
        <strain evidence="11 12">CBS 89968</strain>
    </source>
</reference>
<evidence type="ECO:0000313" key="12">
    <source>
        <dbReference type="Proteomes" id="UP000053328"/>
    </source>
</evidence>
<feature type="transmembrane region" description="Helical" evidence="9">
    <location>
        <begin position="394"/>
        <end position="417"/>
    </location>
</feature>
<comment type="similarity">
    <text evidence="2 7">Belongs to the major facilitator superfamily. Sugar transporter (TC 2.A.1.1) family.</text>
</comment>
<feature type="transmembrane region" description="Helical" evidence="9">
    <location>
        <begin position="331"/>
        <end position="351"/>
    </location>
</feature>
<dbReference type="GeneID" id="27330577"/>
<dbReference type="AlphaFoldDB" id="A0A0D2BKS3"/>
<comment type="subcellular location">
    <subcellularLocation>
        <location evidence="1">Membrane</location>
        <topology evidence="1">Multi-pass membrane protein</topology>
    </subcellularLocation>
</comment>